<feature type="transmembrane region" description="Helical" evidence="1">
    <location>
        <begin position="92"/>
        <end position="119"/>
    </location>
</feature>
<reference evidence="3" key="1">
    <citation type="submission" date="2018-01" db="EMBL/GenBank/DDBJ databases">
        <title>An insight into the sialome of Amazonian anophelines.</title>
        <authorList>
            <person name="Ribeiro J.M."/>
            <person name="Scarpassa V."/>
            <person name="Calvo E."/>
        </authorList>
    </citation>
    <scope>NUCLEOTIDE SEQUENCE</scope>
</reference>
<feature type="chain" id="PRO_5014701692" description="Secreted protein" evidence="2">
    <location>
        <begin position="25"/>
        <end position="121"/>
    </location>
</feature>
<evidence type="ECO:0008006" key="4">
    <source>
        <dbReference type="Google" id="ProtNLM"/>
    </source>
</evidence>
<protein>
    <recommendedName>
        <fullName evidence="4">Secreted protein</fullName>
    </recommendedName>
</protein>
<evidence type="ECO:0000313" key="3">
    <source>
        <dbReference type="EMBL" id="MBW71892.1"/>
    </source>
</evidence>
<dbReference type="EMBL" id="GGFL01007714">
    <property type="protein sequence ID" value="MBW71892.1"/>
    <property type="molecule type" value="Transcribed_RNA"/>
</dbReference>
<accession>A0A2M4D2U9</accession>
<keyword evidence="1" id="KW-1133">Transmembrane helix</keyword>
<evidence type="ECO:0000256" key="2">
    <source>
        <dbReference type="SAM" id="SignalP"/>
    </source>
</evidence>
<organism evidence="3">
    <name type="scientific">Anopheles darlingi</name>
    <name type="common">Mosquito</name>
    <dbReference type="NCBI Taxonomy" id="43151"/>
    <lineage>
        <taxon>Eukaryota</taxon>
        <taxon>Metazoa</taxon>
        <taxon>Ecdysozoa</taxon>
        <taxon>Arthropoda</taxon>
        <taxon>Hexapoda</taxon>
        <taxon>Insecta</taxon>
        <taxon>Pterygota</taxon>
        <taxon>Neoptera</taxon>
        <taxon>Endopterygota</taxon>
        <taxon>Diptera</taxon>
        <taxon>Nematocera</taxon>
        <taxon>Culicoidea</taxon>
        <taxon>Culicidae</taxon>
        <taxon>Anophelinae</taxon>
        <taxon>Anopheles</taxon>
    </lineage>
</organism>
<name>A0A2M4D2U9_ANODA</name>
<evidence type="ECO:0000256" key="1">
    <source>
        <dbReference type="SAM" id="Phobius"/>
    </source>
</evidence>
<keyword evidence="1" id="KW-0472">Membrane</keyword>
<feature type="signal peptide" evidence="2">
    <location>
        <begin position="1"/>
        <end position="24"/>
    </location>
</feature>
<sequence>MFRCRSLARLRLLCVLSAPWNVAARTWLSIWIAETEQSSKKGGGKGATLPFPLNPPIAQLDQFTGCSPLPSAKDCNALDEYTPFSLGIRRRWSASTIVCCSLAAWLPFCSFCCVVRIYLCR</sequence>
<proteinExistence type="predicted"/>
<keyword evidence="1" id="KW-0812">Transmembrane</keyword>
<dbReference type="AlphaFoldDB" id="A0A2M4D2U9"/>
<keyword evidence="2" id="KW-0732">Signal</keyword>